<dbReference type="PANTHER" id="PTHR38909">
    <property type="entry name" value="G PROTEIN GAMMA DOMAIN-CONTAINING PROTEIN"/>
    <property type="match status" value="1"/>
</dbReference>
<evidence type="ECO:0000313" key="5">
    <source>
        <dbReference type="Proteomes" id="UP001530293"/>
    </source>
</evidence>
<dbReference type="PANTHER" id="PTHR38909:SF1">
    <property type="entry name" value="G PROTEIN GAMMA DOMAIN-CONTAINING PROTEIN"/>
    <property type="match status" value="1"/>
</dbReference>
<feature type="signal peptide" evidence="3">
    <location>
        <begin position="1"/>
        <end position="23"/>
    </location>
</feature>
<dbReference type="Proteomes" id="UP001530293">
    <property type="component" value="Unassembled WGS sequence"/>
</dbReference>
<keyword evidence="5" id="KW-1185">Reference proteome</keyword>
<feature type="chain" id="PRO_5044867553" description="PDZ domain-containing protein" evidence="3">
    <location>
        <begin position="24"/>
        <end position="362"/>
    </location>
</feature>
<dbReference type="AlphaFoldDB" id="A0ABD3M327"/>
<evidence type="ECO:0000256" key="3">
    <source>
        <dbReference type="SAM" id="SignalP"/>
    </source>
</evidence>
<feature type="transmembrane region" description="Helical" evidence="2">
    <location>
        <begin position="56"/>
        <end position="78"/>
    </location>
</feature>
<evidence type="ECO:0000256" key="2">
    <source>
        <dbReference type="SAM" id="Phobius"/>
    </source>
</evidence>
<feature type="compositionally biased region" description="Polar residues" evidence="1">
    <location>
        <begin position="125"/>
        <end position="136"/>
    </location>
</feature>
<keyword evidence="2" id="KW-0472">Membrane</keyword>
<proteinExistence type="predicted"/>
<name>A0ABD3M327_9STRA</name>
<sequence>MAAAAAATLPLLLLFPHLPAVQCDEQQQQSWVDKTKESTKEEIAAMFGEGKNSPTFIVVCVAMGILLLIFILAIALCCRRRKKRQIAKMKKKRNESILPTTTTPSSTTTTTKKKVAVANTAVPLPSSTKLPNNTPVVRNGGTKHSAVVLPPSRKPQSQPQPPPPVQSYFGTIQSSENDMDDVSTLGDPFMVMGVNARMDADNTVGESMISSQQQLYIYGVGRQRSNTGNESRMDGNTTVFSGSKNMLFGEDNTLEEIYEDVVDGNSSSDEIITVIAPKGPLGILLDNPHGTIPVVYAVKETSSLRDKVRVGDLLLSVDEVDCRGMSSQNVSKFLNSRSQNAERKFILARSSGMTGLVTGEAV</sequence>
<dbReference type="InterPro" id="IPR036034">
    <property type="entry name" value="PDZ_sf"/>
</dbReference>
<accession>A0ABD3M327</accession>
<keyword evidence="2" id="KW-1133">Transmembrane helix</keyword>
<comment type="caution">
    <text evidence="4">The sequence shown here is derived from an EMBL/GenBank/DDBJ whole genome shotgun (WGS) entry which is preliminary data.</text>
</comment>
<organism evidence="4 5">
    <name type="scientific">Discostella pseudostelligera</name>
    <dbReference type="NCBI Taxonomy" id="259834"/>
    <lineage>
        <taxon>Eukaryota</taxon>
        <taxon>Sar</taxon>
        <taxon>Stramenopiles</taxon>
        <taxon>Ochrophyta</taxon>
        <taxon>Bacillariophyta</taxon>
        <taxon>Coscinodiscophyceae</taxon>
        <taxon>Thalassiosirophycidae</taxon>
        <taxon>Stephanodiscales</taxon>
        <taxon>Stephanodiscaceae</taxon>
        <taxon>Discostella</taxon>
    </lineage>
</organism>
<reference evidence="4 5" key="1">
    <citation type="submission" date="2024-10" db="EMBL/GenBank/DDBJ databases">
        <title>Updated reference genomes for cyclostephanoid diatoms.</title>
        <authorList>
            <person name="Roberts W.R."/>
            <person name="Alverson A.J."/>
        </authorList>
    </citation>
    <scope>NUCLEOTIDE SEQUENCE [LARGE SCALE GENOMIC DNA]</scope>
    <source>
        <strain evidence="4 5">AJA232-27</strain>
    </source>
</reference>
<evidence type="ECO:0008006" key="6">
    <source>
        <dbReference type="Google" id="ProtNLM"/>
    </source>
</evidence>
<evidence type="ECO:0000256" key="1">
    <source>
        <dbReference type="SAM" id="MobiDB-lite"/>
    </source>
</evidence>
<dbReference type="SUPFAM" id="SSF50156">
    <property type="entry name" value="PDZ domain-like"/>
    <property type="match status" value="1"/>
</dbReference>
<feature type="region of interest" description="Disordered" evidence="1">
    <location>
        <begin position="88"/>
        <end position="167"/>
    </location>
</feature>
<dbReference type="EMBL" id="JALLBG020000244">
    <property type="protein sequence ID" value="KAL3758012.1"/>
    <property type="molecule type" value="Genomic_DNA"/>
</dbReference>
<evidence type="ECO:0000313" key="4">
    <source>
        <dbReference type="EMBL" id="KAL3758012.1"/>
    </source>
</evidence>
<gene>
    <name evidence="4" type="ORF">ACHAWU_001404</name>
</gene>
<protein>
    <recommendedName>
        <fullName evidence="6">PDZ domain-containing protein</fullName>
    </recommendedName>
</protein>
<keyword evidence="2" id="KW-0812">Transmembrane</keyword>
<keyword evidence="3" id="KW-0732">Signal</keyword>
<feature type="compositionally biased region" description="Low complexity" evidence="1">
    <location>
        <begin position="99"/>
        <end position="123"/>
    </location>
</feature>